<dbReference type="GO" id="GO:0005634">
    <property type="term" value="C:nucleus"/>
    <property type="evidence" value="ECO:0007669"/>
    <property type="project" value="UniProtKB-SubCell"/>
</dbReference>
<keyword evidence="10" id="KW-0469">Meiosis</keyword>
<feature type="domain" description="Maelstrom" evidence="13">
    <location>
        <begin position="121"/>
        <end position="328"/>
    </location>
</feature>
<evidence type="ECO:0000256" key="10">
    <source>
        <dbReference type="ARBA" id="ARBA00023254"/>
    </source>
</evidence>
<keyword evidence="8" id="KW-0943">RNA-mediated gene silencing</keyword>
<evidence type="ECO:0000313" key="14">
    <source>
        <dbReference type="EMBL" id="KAK9870477.1"/>
    </source>
</evidence>
<feature type="region of interest" description="Disordered" evidence="11">
    <location>
        <begin position="453"/>
        <end position="485"/>
    </location>
</feature>
<reference evidence="14 15" key="1">
    <citation type="submission" date="2023-03" db="EMBL/GenBank/DDBJ databases">
        <title>Genome insight into feeding habits of ladybird beetles.</title>
        <authorList>
            <person name="Li H.-S."/>
            <person name="Huang Y.-H."/>
            <person name="Pang H."/>
        </authorList>
    </citation>
    <scope>NUCLEOTIDE SEQUENCE [LARGE SCALE GENOMIC DNA]</scope>
    <source>
        <strain evidence="14">SYSU_2023b</strain>
        <tissue evidence="14">Whole body</tissue>
    </source>
</reference>
<dbReference type="Pfam" id="PF09011">
    <property type="entry name" value="HMG_box_2"/>
    <property type="match status" value="1"/>
</dbReference>
<dbReference type="GO" id="GO:0007140">
    <property type="term" value="P:male meiotic nuclear division"/>
    <property type="evidence" value="ECO:0007669"/>
    <property type="project" value="TreeGrafter"/>
</dbReference>
<dbReference type="GO" id="GO:0045892">
    <property type="term" value="P:negative regulation of DNA-templated transcription"/>
    <property type="evidence" value="ECO:0007669"/>
    <property type="project" value="TreeGrafter"/>
</dbReference>
<evidence type="ECO:0000256" key="1">
    <source>
        <dbReference type="ARBA" id="ARBA00004123"/>
    </source>
</evidence>
<name>A0AAW1TIG9_9CUCU</name>
<keyword evidence="7" id="KW-0238">DNA-binding</keyword>
<dbReference type="Proteomes" id="UP001431783">
    <property type="component" value="Unassembled WGS sequence"/>
</dbReference>
<feature type="region of interest" description="Disordered" evidence="11">
    <location>
        <begin position="340"/>
        <end position="362"/>
    </location>
</feature>
<comment type="similarity">
    <text evidence="3">Belongs to the maelstrom family.</text>
</comment>
<evidence type="ECO:0000256" key="2">
    <source>
        <dbReference type="ARBA" id="ARBA00004496"/>
    </source>
</evidence>
<gene>
    <name evidence="14" type="ORF">WA026_008035</name>
</gene>
<dbReference type="GO" id="GO:0043565">
    <property type="term" value="F:sequence-specific DNA binding"/>
    <property type="evidence" value="ECO:0007669"/>
    <property type="project" value="TreeGrafter"/>
</dbReference>
<evidence type="ECO:0000256" key="6">
    <source>
        <dbReference type="ARBA" id="ARBA00022782"/>
    </source>
</evidence>
<dbReference type="GO" id="GO:0060964">
    <property type="term" value="P:regulation of miRNA-mediated gene silencing"/>
    <property type="evidence" value="ECO:0007669"/>
    <property type="project" value="InterPro"/>
</dbReference>
<dbReference type="GO" id="GO:0034587">
    <property type="term" value="P:piRNA processing"/>
    <property type="evidence" value="ECO:0007669"/>
    <property type="project" value="TreeGrafter"/>
</dbReference>
<dbReference type="GO" id="GO:0007283">
    <property type="term" value="P:spermatogenesis"/>
    <property type="evidence" value="ECO:0007669"/>
    <property type="project" value="TreeGrafter"/>
</dbReference>
<comment type="subcellular location">
    <subcellularLocation>
        <location evidence="2">Cytoplasm</location>
    </subcellularLocation>
    <subcellularLocation>
        <location evidence="1">Nucleus</location>
    </subcellularLocation>
</comment>
<dbReference type="InterPro" id="IPR039259">
    <property type="entry name" value="Protein_maelstrom"/>
</dbReference>
<feature type="compositionally biased region" description="Low complexity" evidence="11">
    <location>
        <begin position="389"/>
        <end position="404"/>
    </location>
</feature>
<dbReference type="GO" id="GO:0030154">
    <property type="term" value="P:cell differentiation"/>
    <property type="evidence" value="ECO:0007669"/>
    <property type="project" value="UniProtKB-KW"/>
</dbReference>
<sequence length="485" mass="55074">MSKQHNAFYYFMLDFKSRPGQKYNSLREVAEAAGPHWTNLSKSQKKVYEERARQFKGTEKLNSDRIPVEEVKNMEREEMRYKQQMKDDIMARLSILKRRNALNTHLFFIIHVNSFCQHDFTKSYSPCEIGISAFSLQDGVQNRNVFHSMIKPGPLPLGYAATAQQHSNETHQIELPWDDEDNQKTVFEKVMAFLESYTPNGSTDELPILYAAERNLPMVVGVFDDWCDKFGVDPSRIQVYNLQYMFRILRNTVAGIDCWTSDTMSYQEIERDVYNYTPNIACEFHEMCDVITYCSRSVAVRYGFTICDNCCKDAKIELIPGCHVPENAITTSNNTLQTVKSSKKKNSTKYTSDSSSIRDDSSDVETLITNKKSGEFNYISPEIRQFDNTASSSRTSTNSAESSADASNGSYVQATSSQIGSSGFSRRPAAMPFNVTEELESLTISQESRDINFPAIGKGRGRSSGNPNLRGRGRGNPFKRTTSRF</sequence>
<protein>
    <recommendedName>
        <fullName evidence="16">HMG box domain-containing protein</fullName>
    </recommendedName>
</protein>
<feature type="domain" description="HMG box" evidence="12">
    <location>
        <begin position="5"/>
        <end position="56"/>
    </location>
</feature>
<evidence type="ECO:0000256" key="3">
    <source>
        <dbReference type="ARBA" id="ARBA00007057"/>
    </source>
</evidence>
<dbReference type="Pfam" id="PF13017">
    <property type="entry name" value="Maelstrom"/>
    <property type="match status" value="1"/>
</dbReference>
<evidence type="ECO:0000256" key="7">
    <source>
        <dbReference type="ARBA" id="ARBA00023125"/>
    </source>
</evidence>
<feature type="region of interest" description="Disordered" evidence="11">
    <location>
        <begin position="387"/>
        <end position="427"/>
    </location>
</feature>
<keyword evidence="5" id="KW-0963">Cytoplasm</keyword>
<dbReference type="AlphaFoldDB" id="A0AAW1TIG9"/>
<dbReference type="PANTHER" id="PTHR21358:SF4">
    <property type="entry name" value="PROTEIN MAELSTROM HOMOLOG"/>
    <property type="match status" value="1"/>
</dbReference>
<evidence type="ECO:0000256" key="9">
    <source>
        <dbReference type="ARBA" id="ARBA00023242"/>
    </source>
</evidence>
<comment type="caution">
    <text evidence="14">The sequence shown here is derived from an EMBL/GenBank/DDBJ whole genome shotgun (WGS) entry which is preliminary data.</text>
</comment>
<accession>A0AAW1TIG9</accession>
<evidence type="ECO:0000256" key="8">
    <source>
        <dbReference type="ARBA" id="ARBA00023158"/>
    </source>
</evidence>
<keyword evidence="4" id="KW-0217">Developmental protein</keyword>
<keyword evidence="9" id="KW-0539">Nucleus</keyword>
<keyword evidence="15" id="KW-1185">Reference proteome</keyword>
<evidence type="ECO:0008006" key="16">
    <source>
        <dbReference type="Google" id="ProtNLM"/>
    </source>
</evidence>
<dbReference type="InterPro" id="IPR024970">
    <property type="entry name" value="Maelstrom"/>
</dbReference>
<keyword evidence="6" id="KW-0221">Differentiation</keyword>
<proteinExistence type="inferred from homology"/>
<evidence type="ECO:0000259" key="12">
    <source>
        <dbReference type="Pfam" id="PF09011"/>
    </source>
</evidence>
<evidence type="ECO:0000256" key="11">
    <source>
        <dbReference type="SAM" id="MobiDB-lite"/>
    </source>
</evidence>
<dbReference type="EMBL" id="JARQZJ010000003">
    <property type="protein sequence ID" value="KAK9870477.1"/>
    <property type="molecule type" value="Genomic_DNA"/>
</dbReference>
<dbReference type="GO" id="GO:0043186">
    <property type="term" value="C:P granule"/>
    <property type="evidence" value="ECO:0007669"/>
    <property type="project" value="TreeGrafter"/>
</dbReference>
<feature type="compositionally biased region" description="Polar residues" evidence="11">
    <location>
        <begin position="405"/>
        <end position="424"/>
    </location>
</feature>
<evidence type="ECO:0000313" key="15">
    <source>
        <dbReference type="Proteomes" id="UP001431783"/>
    </source>
</evidence>
<organism evidence="14 15">
    <name type="scientific">Henosepilachna vigintioctopunctata</name>
    <dbReference type="NCBI Taxonomy" id="420089"/>
    <lineage>
        <taxon>Eukaryota</taxon>
        <taxon>Metazoa</taxon>
        <taxon>Ecdysozoa</taxon>
        <taxon>Arthropoda</taxon>
        <taxon>Hexapoda</taxon>
        <taxon>Insecta</taxon>
        <taxon>Pterygota</taxon>
        <taxon>Neoptera</taxon>
        <taxon>Endopterygota</taxon>
        <taxon>Coleoptera</taxon>
        <taxon>Polyphaga</taxon>
        <taxon>Cucujiformia</taxon>
        <taxon>Coccinelloidea</taxon>
        <taxon>Coccinellidae</taxon>
        <taxon>Epilachninae</taxon>
        <taxon>Epilachnini</taxon>
        <taxon>Henosepilachna</taxon>
    </lineage>
</organism>
<evidence type="ECO:0000256" key="4">
    <source>
        <dbReference type="ARBA" id="ARBA00022473"/>
    </source>
</evidence>
<dbReference type="CDD" id="cd21992">
    <property type="entry name" value="HMG-box_MAEL"/>
    <property type="match status" value="1"/>
</dbReference>
<dbReference type="Gene3D" id="1.10.30.10">
    <property type="entry name" value="High mobility group box domain"/>
    <property type="match status" value="1"/>
</dbReference>
<dbReference type="InterPro" id="IPR009071">
    <property type="entry name" value="HMG_box_dom"/>
</dbReference>
<evidence type="ECO:0000259" key="13">
    <source>
        <dbReference type="Pfam" id="PF13017"/>
    </source>
</evidence>
<dbReference type="PANTHER" id="PTHR21358">
    <property type="entry name" value="PROTEIN MAELSTROM HOMOLOG"/>
    <property type="match status" value="1"/>
</dbReference>
<dbReference type="SUPFAM" id="SSF47095">
    <property type="entry name" value="HMG-box"/>
    <property type="match status" value="1"/>
</dbReference>
<dbReference type="InterPro" id="IPR036910">
    <property type="entry name" value="HMG_box_dom_sf"/>
</dbReference>
<evidence type="ECO:0000256" key="5">
    <source>
        <dbReference type="ARBA" id="ARBA00022490"/>
    </source>
</evidence>